<sequence length="447" mass="45605">MKLKPLFYSLLIASLTSTAYAQVKVGANPGTISTNAVLDVEGTSGARTVILQNGNMGIGTATPNAPLQFPSTIGSRKVVLYDLNNNDHQFWGFGINSNTLRYQTSSSVDDHVFFSGASSTSSTELMRIKGNGNVGIGTNAPDAKLEVAGQVKITGGSPGAGKILSSDANGLASWATPAAVTNIYNADGSLTGSRTVTLGANALNFSSTTGGIKIVQTTAGNQAFGIGGLGIFGIDAAGVVNGRFAVLENGNVGIGVATPSQSLDISGTARLRNIPTNTSNNLILTVDANGLIAKQNAQAAQLPTVRASLGAGVDLTFAGNAAYTGTTITLPANSQYLVSATMLLSSSAATAGNMWVRAYLSDSPTTLNNTSDIVGTTSLLSGAQSINQTFSLLTGSVALKNTSSSPKTYYFCAIASSNGIDPPAGTTIVRFGGSAWSENQLYAIPYN</sequence>
<feature type="chain" id="PRO_5015692359" evidence="1">
    <location>
        <begin position="22"/>
        <end position="447"/>
    </location>
</feature>
<name>A0A2T0S145_9BACT</name>
<evidence type="ECO:0000313" key="2">
    <source>
        <dbReference type="EMBL" id="PRY27023.1"/>
    </source>
</evidence>
<dbReference type="RefSeq" id="WP_146141541.1">
    <property type="nucleotide sequence ID" value="NZ_PVTE01000035.1"/>
</dbReference>
<accession>A0A2T0S145</accession>
<gene>
    <name evidence="2" type="ORF">CLV58_13525</name>
</gene>
<evidence type="ECO:0000256" key="1">
    <source>
        <dbReference type="SAM" id="SignalP"/>
    </source>
</evidence>
<dbReference type="Proteomes" id="UP000238375">
    <property type="component" value="Unassembled WGS sequence"/>
</dbReference>
<dbReference type="OrthoDB" id="966072at2"/>
<comment type="caution">
    <text evidence="2">The sequence shown here is derived from an EMBL/GenBank/DDBJ whole genome shotgun (WGS) entry which is preliminary data.</text>
</comment>
<dbReference type="EMBL" id="PVTE01000035">
    <property type="protein sequence ID" value="PRY27023.1"/>
    <property type="molecule type" value="Genomic_DNA"/>
</dbReference>
<proteinExistence type="predicted"/>
<protein>
    <submittedName>
        <fullName evidence="2">Uncharacterized protein</fullName>
    </submittedName>
</protein>
<keyword evidence="3" id="KW-1185">Reference proteome</keyword>
<dbReference type="AlphaFoldDB" id="A0A2T0S145"/>
<organism evidence="2 3">
    <name type="scientific">Spirosoma oryzae</name>
    <dbReference type="NCBI Taxonomy" id="1469603"/>
    <lineage>
        <taxon>Bacteria</taxon>
        <taxon>Pseudomonadati</taxon>
        <taxon>Bacteroidota</taxon>
        <taxon>Cytophagia</taxon>
        <taxon>Cytophagales</taxon>
        <taxon>Cytophagaceae</taxon>
        <taxon>Spirosoma</taxon>
    </lineage>
</organism>
<keyword evidence="1" id="KW-0732">Signal</keyword>
<reference evidence="2 3" key="1">
    <citation type="submission" date="2018-03" db="EMBL/GenBank/DDBJ databases">
        <title>Genomic Encyclopedia of Archaeal and Bacterial Type Strains, Phase II (KMG-II): from individual species to whole genera.</title>
        <authorList>
            <person name="Goeker M."/>
        </authorList>
    </citation>
    <scope>NUCLEOTIDE SEQUENCE [LARGE SCALE GENOMIC DNA]</scope>
    <source>
        <strain evidence="2 3">DSM 28354</strain>
    </source>
</reference>
<feature type="signal peptide" evidence="1">
    <location>
        <begin position="1"/>
        <end position="21"/>
    </location>
</feature>
<evidence type="ECO:0000313" key="3">
    <source>
        <dbReference type="Proteomes" id="UP000238375"/>
    </source>
</evidence>